<evidence type="ECO:0000313" key="2">
    <source>
        <dbReference type="EMBL" id="MBB5835752.1"/>
    </source>
</evidence>
<dbReference type="Gene3D" id="3.40.630.30">
    <property type="match status" value="1"/>
</dbReference>
<reference evidence="2 3" key="1">
    <citation type="submission" date="2020-08" db="EMBL/GenBank/DDBJ databases">
        <title>Sequencing the genomes of 1000 actinobacteria strains.</title>
        <authorList>
            <person name="Klenk H.-P."/>
        </authorList>
    </citation>
    <scope>NUCLEOTIDE SEQUENCE [LARGE SCALE GENOMIC DNA]</scope>
    <source>
        <strain evidence="2 3">DSM 28967</strain>
    </source>
</reference>
<dbReference type="InterPro" id="IPR031165">
    <property type="entry name" value="GNAT_YJDJ"/>
</dbReference>
<dbReference type="AlphaFoldDB" id="A0A7W9J610"/>
<dbReference type="EMBL" id="JACHMY010000001">
    <property type="protein sequence ID" value="MBB5835752.1"/>
    <property type="molecule type" value="Genomic_DNA"/>
</dbReference>
<dbReference type="Pfam" id="PF14542">
    <property type="entry name" value="Acetyltransf_CG"/>
    <property type="match status" value="1"/>
</dbReference>
<proteinExistence type="predicted"/>
<dbReference type="InterPro" id="IPR016181">
    <property type="entry name" value="Acyl_CoA_acyltransferase"/>
</dbReference>
<keyword evidence="3" id="KW-1185">Reference proteome</keyword>
<dbReference type="PANTHER" id="PTHR31435">
    <property type="entry name" value="PROTEIN NATD1"/>
    <property type="match status" value="1"/>
</dbReference>
<dbReference type="SUPFAM" id="SSF55729">
    <property type="entry name" value="Acyl-CoA N-acyltransferases (Nat)"/>
    <property type="match status" value="1"/>
</dbReference>
<keyword evidence="2" id="KW-0808">Transferase</keyword>
<feature type="domain" description="N-acetyltransferase" evidence="1">
    <location>
        <begin position="8"/>
        <end position="95"/>
    </location>
</feature>
<dbReference type="PROSITE" id="PS51729">
    <property type="entry name" value="GNAT_YJDJ"/>
    <property type="match status" value="1"/>
</dbReference>
<organism evidence="2 3">
    <name type="scientific">Kribbella italica</name>
    <dbReference type="NCBI Taxonomy" id="1540520"/>
    <lineage>
        <taxon>Bacteria</taxon>
        <taxon>Bacillati</taxon>
        <taxon>Actinomycetota</taxon>
        <taxon>Actinomycetes</taxon>
        <taxon>Propionibacteriales</taxon>
        <taxon>Kribbellaceae</taxon>
        <taxon>Kribbella</taxon>
    </lineage>
</organism>
<gene>
    <name evidence="2" type="ORF">HDA39_002486</name>
</gene>
<evidence type="ECO:0000259" key="1">
    <source>
        <dbReference type="PROSITE" id="PS51729"/>
    </source>
</evidence>
<dbReference type="GO" id="GO:0016740">
    <property type="term" value="F:transferase activity"/>
    <property type="evidence" value="ECO:0007669"/>
    <property type="project" value="UniProtKB-KW"/>
</dbReference>
<accession>A0A7W9J610</accession>
<dbReference type="Proteomes" id="UP000549971">
    <property type="component" value="Unassembled WGS sequence"/>
</dbReference>
<dbReference type="PANTHER" id="PTHR31435:SF10">
    <property type="entry name" value="BSR4717 PROTEIN"/>
    <property type="match status" value="1"/>
</dbReference>
<name>A0A7W9J610_9ACTN</name>
<evidence type="ECO:0000313" key="3">
    <source>
        <dbReference type="Proteomes" id="UP000549971"/>
    </source>
</evidence>
<dbReference type="InterPro" id="IPR045057">
    <property type="entry name" value="Gcn5-rel_NAT"/>
</dbReference>
<sequence>MPTDVTVTNNPDRQRYEAVVGKATLAGYVEYQETSELVVLTHTEVDATRAGRGIGGALARGALDDIRERRLKALVLCPFIIGWLRNHPDYRDLLFNAPPSKVSD</sequence>
<protein>
    <submittedName>
        <fullName evidence="2">Putative GNAT family acetyltransferase</fullName>
    </submittedName>
</protein>
<comment type="caution">
    <text evidence="2">The sequence shown here is derived from an EMBL/GenBank/DDBJ whole genome shotgun (WGS) entry which is preliminary data.</text>
</comment>
<dbReference type="RefSeq" id="WP_184795360.1">
    <property type="nucleotide sequence ID" value="NZ_JACHMY010000001.1"/>
</dbReference>